<dbReference type="InterPro" id="IPR014031">
    <property type="entry name" value="Ketoacyl_synth_C"/>
</dbReference>
<evidence type="ECO:0000256" key="8">
    <source>
        <dbReference type="ARBA" id="ARBA00022989"/>
    </source>
</evidence>
<dbReference type="CDD" id="cd00834">
    <property type="entry name" value="KAS_I_II"/>
    <property type="match status" value="1"/>
</dbReference>
<evidence type="ECO:0000256" key="2">
    <source>
        <dbReference type="ARBA" id="ARBA00008467"/>
    </source>
</evidence>
<dbReference type="GO" id="GO:0006633">
    <property type="term" value="P:fatty acid biosynthetic process"/>
    <property type="evidence" value="ECO:0007669"/>
    <property type="project" value="TreeGrafter"/>
</dbReference>
<keyword evidence="6 13" id="KW-0808">Transferase</keyword>
<evidence type="ECO:0000256" key="7">
    <source>
        <dbReference type="ARBA" id="ARBA00022692"/>
    </source>
</evidence>
<name>A0A261TER7_9BORD</name>
<comment type="caution">
    <text evidence="16">The sequence shown here is derived from an EMBL/GenBank/DDBJ whole genome shotgun (WGS) entry which is preliminary data.</text>
</comment>
<protein>
    <recommendedName>
        <fullName evidence="11">Nodulation protein E</fullName>
    </recommendedName>
    <alternativeName>
        <fullName evidence="12">Host-specificity of nodulation protein B</fullName>
    </alternativeName>
</protein>
<dbReference type="InterPro" id="IPR000794">
    <property type="entry name" value="Beta-ketoacyl_synthase"/>
</dbReference>
<dbReference type="GO" id="GO:0004315">
    <property type="term" value="F:3-oxoacyl-[acyl-carrier-protein] synthase activity"/>
    <property type="evidence" value="ECO:0007669"/>
    <property type="project" value="TreeGrafter"/>
</dbReference>
<proteinExistence type="inferred from homology"/>
<evidence type="ECO:0000256" key="13">
    <source>
        <dbReference type="RuleBase" id="RU003694"/>
    </source>
</evidence>
<dbReference type="Pfam" id="PF00109">
    <property type="entry name" value="ketoacyl-synt"/>
    <property type="match status" value="1"/>
</dbReference>
<feature type="compositionally biased region" description="Low complexity" evidence="14">
    <location>
        <begin position="1"/>
        <end position="16"/>
    </location>
</feature>
<evidence type="ECO:0000256" key="12">
    <source>
        <dbReference type="ARBA" id="ARBA00041756"/>
    </source>
</evidence>
<gene>
    <name evidence="16" type="ORF">CAL25_17330</name>
</gene>
<dbReference type="PANTHER" id="PTHR11712">
    <property type="entry name" value="POLYKETIDE SYNTHASE-RELATED"/>
    <property type="match status" value="1"/>
</dbReference>
<evidence type="ECO:0000256" key="6">
    <source>
        <dbReference type="ARBA" id="ARBA00022679"/>
    </source>
</evidence>
<evidence type="ECO:0000256" key="3">
    <source>
        <dbReference type="ARBA" id="ARBA00022458"/>
    </source>
</evidence>
<comment type="function">
    <text evidence="10">Proposed to synthesize NOD factor fatty acyl chain. Involved in the synthesis of a highly unsaturated fatty acid moiety, which forms part of a lipo-oligosaccharide that is responsible for host specificity.</text>
</comment>
<feature type="region of interest" description="Disordered" evidence="14">
    <location>
        <begin position="1"/>
        <end position="31"/>
    </location>
</feature>
<dbReference type="SMART" id="SM00825">
    <property type="entry name" value="PKS_KS"/>
    <property type="match status" value="1"/>
</dbReference>
<dbReference type="Proteomes" id="UP000216913">
    <property type="component" value="Unassembled WGS sequence"/>
</dbReference>
<evidence type="ECO:0000313" key="16">
    <source>
        <dbReference type="EMBL" id="OZI48134.1"/>
    </source>
</evidence>
<dbReference type="InterPro" id="IPR016039">
    <property type="entry name" value="Thiolase-like"/>
</dbReference>
<evidence type="ECO:0000256" key="1">
    <source>
        <dbReference type="ARBA" id="ARBA00004533"/>
    </source>
</evidence>
<feature type="domain" description="Ketosynthase family 3 (KS3)" evidence="15">
    <location>
        <begin position="32"/>
        <end position="437"/>
    </location>
</feature>
<comment type="subcellular location">
    <subcellularLocation>
        <location evidence="1">Cell inner membrane</location>
    </subcellularLocation>
</comment>
<keyword evidence="3" id="KW-0536">Nodulation</keyword>
<dbReference type="Gene3D" id="3.40.47.10">
    <property type="match status" value="1"/>
</dbReference>
<sequence>MCCRSMSPNSLPSSSSGCRPMAESPRHPGTARRRVVITGAGVVSALGNSPPEFHRSLQSGQAGIVCQPDTELLRAVGAAAFDATAHFSRLELLSLDRGTQFALVASEQAMHESGVTLAPDANAGVYWGTGGGGFETIEASYGRFYGAAPGGSGGSGAAMTVPAAMVHAPAAQVSIRHGVRGECLTYSTACSSASVAIGEAFLRIALGLRDVAIAGGSECALLPGVLKGWLAMRVLCDDPREGIPSGCRPFDRDRQGFALGEGAAAFVLESYEHAMARGAEVLAELVGYGASNDASHITRPDGAGQIRAMTHALACADIAPSDVSYINAHGTGTPFGDAVECASIAAVFGEGAQRIPISSTKAAHGHLLGASGAIEMLACLYALRMQCVPPTLNWVAPDPATAGWDFVPNVGRPANLRHVMSNSFAFGGNNAVLIARRWPG</sequence>
<dbReference type="AlphaFoldDB" id="A0A261TER7"/>
<dbReference type="PROSITE" id="PS52004">
    <property type="entry name" value="KS3_2"/>
    <property type="match status" value="1"/>
</dbReference>
<keyword evidence="7" id="KW-0812">Transmembrane</keyword>
<dbReference type="SUPFAM" id="SSF53901">
    <property type="entry name" value="Thiolase-like"/>
    <property type="match status" value="2"/>
</dbReference>
<dbReference type="EMBL" id="NEVP01000010">
    <property type="protein sequence ID" value="OZI48134.1"/>
    <property type="molecule type" value="Genomic_DNA"/>
</dbReference>
<keyword evidence="8" id="KW-1133">Transmembrane helix</keyword>
<keyword evidence="9" id="KW-0472">Membrane</keyword>
<accession>A0A261TER7</accession>
<dbReference type="InterPro" id="IPR020841">
    <property type="entry name" value="PKS_Beta-ketoAc_synthase_dom"/>
</dbReference>
<evidence type="ECO:0000256" key="4">
    <source>
        <dbReference type="ARBA" id="ARBA00022475"/>
    </source>
</evidence>
<evidence type="ECO:0000259" key="15">
    <source>
        <dbReference type="PROSITE" id="PS52004"/>
    </source>
</evidence>
<dbReference type="PANTHER" id="PTHR11712:SF352">
    <property type="entry name" value="3-OXOACYL-[ACYL-CARRIER-PROTEIN] SYNTHASE"/>
    <property type="match status" value="1"/>
</dbReference>
<dbReference type="PROSITE" id="PS51257">
    <property type="entry name" value="PROKAR_LIPOPROTEIN"/>
    <property type="match status" value="1"/>
</dbReference>
<evidence type="ECO:0000256" key="10">
    <source>
        <dbReference type="ARBA" id="ARBA00037576"/>
    </source>
</evidence>
<dbReference type="Pfam" id="PF02801">
    <property type="entry name" value="Ketoacyl-synt_C"/>
    <property type="match status" value="1"/>
</dbReference>
<evidence type="ECO:0000256" key="11">
    <source>
        <dbReference type="ARBA" id="ARBA00039445"/>
    </source>
</evidence>
<evidence type="ECO:0000313" key="17">
    <source>
        <dbReference type="Proteomes" id="UP000216913"/>
    </source>
</evidence>
<dbReference type="GO" id="GO:0005886">
    <property type="term" value="C:plasma membrane"/>
    <property type="evidence" value="ECO:0007669"/>
    <property type="project" value="UniProtKB-SubCell"/>
</dbReference>
<keyword evidence="17" id="KW-1185">Reference proteome</keyword>
<evidence type="ECO:0000256" key="9">
    <source>
        <dbReference type="ARBA" id="ARBA00023136"/>
    </source>
</evidence>
<organism evidence="16 17">
    <name type="scientific">Bordetella genomosp. 5</name>
    <dbReference type="NCBI Taxonomy" id="1395608"/>
    <lineage>
        <taxon>Bacteria</taxon>
        <taxon>Pseudomonadati</taxon>
        <taxon>Pseudomonadota</taxon>
        <taxon>Betaproteobacteria</taxon>
        <taxon>Burkholderiales</taxon>
        <taxon>Alcaligenaceae</taxon>
        <taxon>Bordetella</taxon>
    </lineage>
</organism>
<evidence type="ECO:0000256" key="5">
    <source>
        <dbReference type="ARBA" id="ARBA00022519"/>
    </source>
</evidence>
<reference evidence="16 17" key="1">
    <citation type="submission" date="2017-05" db="EMBL/GenBank/DDBJ databases">
        <title>Complete and WGS of Bordetella genogroups.</title>
        <authorList>
            <person name="Spilker T."/>
            <person name="LiPuma J."/>
        </authorList>
    </citation>
    <scope>NUCLEOTIDE SEQUENCE [LARGE SCALE GENOMIC DNA]</scope>
    <source>
        <strain evidence="16 17">AU10456</strain>
    </source>
</reference>
<dbReference type="InterPro" id="IPR014030">
    <property type="entry name" value="Ketoacyl_synth_N"/>
</dbReference>
<keyword evidence="4" id="KW-1003">Cell membrane</keyword>
<comment type="similarity">
    <text evidence="2 13">Belongs to the thiolase-like superfamily. Beta-ketoacyl-ACP synthases family.</text>
</comment>
<evidence type="ECO:0000256" key="14">
    <source>
        <dbReference type="SAM" id="MobiDB-lite"/>
    </source>
</evidence>
<keyword evidence="5" id="KW-0997">Cell inner membrane</keyword>
<dbReference type="OrthoDB" id="9808669at2"/>